<protein>
    <submittedName>
        <fullName evidence="2">Uncharacterized protein</fullName>
    </submittedName>
</protein>
<reference evidence="2 3" key="1">
    <citation type="journal article" date="2021" name="Environ. Microbiol.">
        <title>Gene family expansions and transcriptome signatures uncover fungal adaptations to wood decay.</title>
        <authorList>
            <person name="Hage H."/>
            <person name="Miyauchi S."/>
            <person name="Viragh M."/>
            <person name="Drula E."/>
            <person name="Min B."/>
            <person name="Chaduli D."/>
            <person name="Navarro D."/>
            <person name="Favel A."/>
            <person name="Norest M."/>
            <person name="Lesage-Meessen L."/>
            <person name="Balint B."/>
            <person name="Merenyi Z."/>
            <person name="de Eugenio L."/>
            <person name="Morin E."/>
            <person name="Martinez A.T."/>
            <person name="Baldrian P."/>
            <person name="Stursova M."/>
            <person name="Martinez M.J."/>
            <person name="Novotny C."/>
            <person name="Magnuson J.K."/>
            <person name="Spatafora J.W."/>
            <person name="Maurice S."/>
            <person name="Pangilinan J."/>
            <person name="Andreopoulos W."/>
            <person name="LaButti K."/>
            <person name="Hundley H."/>
            <person name="Na H."/>
            <person name="Kuo A."/>
            <person name="Barry K."/>
            <person name="Lipzen A."/>
            <person name="Henrissat B."/>
            <person name="Riley R."/>
            <person name="Ahrendt S."/>
            <person name="Nagy L.G."/>
            <person name="Grigoriev I.V."/>
            <person name="Martin F."/>
            <person name="Rosso M.N."/>
        </authorList>
    </citation>
    <scope>NUCLEOTIDE SEQUENCE [LARGE SCALE GENOMIC DNA]</scope>
    <source>
        <strain evidence="2 3">CIRM-BRFM 1785</strain>
    </source>
</reference>
<dbReference type="GeneID" id="72004581"/>
<keyword evidence="3" id="KW-1185">Reference proteome</keyword>
<accession>A0ABQ8KFU4</accession>
<gene>
    <name evidence="2" type="ORF">C8Q71DRAFT_760965</name>
</gene>
<feature type="compositionally biased region" description="Low complexity" evidence="1">
    <location>
        <begin position="25"/>
        <end position="38"/>
    </location>
</feature>
<evidence type="ECO:0000256" key="1">
    <source>
        <dbReference type="SAM" id="MobiDB-lite"/>
    </source>
</evidence>
<name>A0ABQ8KFU4_9APHY</name>
<dbReference type="Proteomes" id="UP000814176">
    <property type="component" value="Unassembled WGS sequence"/>
</dbReference>
<dbReference type="RefSeq" id="XP_047778446.1">
    <property type="nucleotide sequence ID" value="XM_047923849.1"/>
</dbReference>
<sequence>MMLNSPSCRLEPLSLTAFTPQSRPCTTTPPLILPPTTTMGRKNNWSTKKHRTIPKDLTDKWTTVELRHDRQAQTIADALSQPLGVHIPPVVRNLRVHTVLQDPFPWDPPITGADKLADRVKDVATDLTAEGKLRCLAIDMTLLSEGWLVDSAARPSHVMLLTDEASPEKSSALSSCPKLLERTTHVVFEPLWHGARYTLPKNGLRGLFPKMQYLCIQMDASSDADEAIELVQELLGLRHLEQLVVCMWAAPAWYCSRNAPLWSALKEVAKSEEKLCVIPHGCSMEAEWQAMVVFWSTVFDLSEDEMEEKLEAINSDHGDDSHDDHLAQEGQDAEAPPLRFNDVLSFRENTPLVARGGTPWSDIAHERFDDLTIPGWPSAEEDFLNMLGA</sequence>
<feature type="compositionally biased region" description="Basic and acidic residues" evidence="1">
    <location>
        <begin position="314"/>
        <end position="327"/>
    </location>
</feature>
<dbReference type="EMBL" id="JADCUA010000011">
    <property type="protein sequence ID" value="KAH9836161.1"/>
    <property type="molecule type" value="Genomic_DNA"/>
</dbReference>
<feature type="region of interest" description="Disordered" evidence="1">
    <location>
        <begin position="314"/>
        <end position="333"/>
    </location>
</feature>
<comment type="caution">
    <text evidence="2">The sequence shown here is derived from an EMBL/GenBank/DDBJ whole genome shotgun (WGS) entry which is preliminary data.</text>
</comment>
<proteinExistence type="predicted"/>
<feature type="region of interest" description="Disordered" evidence="1">
    <location>
        <begin position="25"/>
        <end position="50"/>
    </location>
</feature>
<evidence type="ECO:0000313" key="2">
    <source>
        <dbReference type="EMBL" id="KAH9836161.1"/>
    </source>
</evidence>
<organism evidence="2 3">
    <name type="scientific">Rhodofomes roseus</name>
    <dbReference type="NCBI Taxonomy" id="34475"/>
    <lineage>
        <taxon>Eukaryota</taxon>
        <taxon>Fungi</taxon>
        <taxon>Dikarya</taxon>
        <taxon>Basidiomycota</taxon>
        <taxon>Agaricomycotina</taxon>
        <taxon>Agaricomycetes</taxon>
        <taxon>Polyporales</taxon>
        <taxon>Rhodofomes</taxon>
    </lineage>
</organism>
<evidence type="ECO:0000313" key="3">
    <source>
        <dbReference type="Proteomes" id="UP000814176"/>
    </source>
</evidence>